<dbReference type="EMBL" id="JAUSVL010000001">
    <property type="protein sequence ID" value="MDQ0289057.1"/>
    <property type="molecule type" value="Genomic_DNA"/>
</dbReference>
<feature type="chain" id="PRO_5042234974" description="Glycoside hydrolase family 5 domain-containing protein" evidence="8">
    <location>
        <begin position="19"/>
        <end position="511"/>
    </location>
</feature>
<dbReference type="PANTHER" id="PTHR31297:SF41">
    <property type="entry name" value="ENDOGLUCANASE, PUTATIVE (AFU_ORTHOLOGUE AFUA_5G01830)-RELATED"/>
    <property type="match status" value="1"/>
</dbReference>
<dbReference type="Proteomes" id="UP001238163">
    <property type="component" value="Unassembled WGS sequence"/>
</dbReference>
<evidence type="ECO:0000256" key="2">
    <source>
        <dbReference type="ARBA" id="ARBA00022801"/>
    </source>
</evidence>
<comment type="caution">
    <text evidence="10">The sequence shown here is derived from an EMBL/GenBank/DDBJ whole genome shotgun (WGS) entry which is preliminary data.</text>
</comment>
<keyword evidence="5 7" id="KW-0326">Glycosidase</keyword>
<evidence type="ECO:0000256" key="6">
    <source>
        <dbReference type="ARBA" id="ARBA00023326"/>
    </source>
</evidence>
<dbReference type="GO" id="GO:0009986">
    <property type="term" value="C:cell surface"/>
    <property type="evidence" value="ECO:0007669"/>
    <property type="project" value="TreeGrafter"/>
</dbReference>
<evidence type="ECO:0000256" key="8">
    <source>
        <dbReference type="SAM" id="SignalP"/>
    </source>
</evidence>
<reference evidence="10" key="1">
    <citation type="submission" date="2023-07" db="EMBL/GenBank/DDBJ databases">
        <title>Genomic Encyclopedia of Type Strains, Phase IV (KMG-IV): sequencing the most valuable type-strain genomes for metagenomic binning, comparative biology and taxonomic classification.</title>
        <authorList>
            <person name="Goeker M."/>
        </authorList>
    </citation>
    <scope>NUCLEOTIDE SEQUENCE</scope>
    <source>
        <strain evidence="10">DSM 24202</strain>
    </source>
</reference>
<evidence type="ECO:0000256" key="1">
    <source>
        <dbReference type="ARBA" id="ARBA00005641"/>
    </source>
</evidence>
<feature type="domain" description="Glycoside hydrolase family 5" evidence="9">
    <location>
        <begin position="203"/>
        <end position="471"/>
    </location>
</feature>
<comment type="similarity">
    <text evidence="1 7">Belongs to the glycosyl hydrolase 5 (cellulase A) family.</text>
</comment>
<evidence type="ECO:0000313" key="10">
    <source>
        <dbReference type="EMBL" id="MDQ0289057.1"/>
    </source>
</evidence>
<organism evidence="10 11">
    <name type="scientific">Oligosphaera ethanolica</name>
    <dbReference type="NCBI Taxonomy" id="760260"/>
    <lineage>
        <taxon>Bacteria</taxon>
        <taxon>Pseudomonadati</taxon>
        <taxon>Lentisphaerota</taxon>
        <taxon>Oligosphaeria</taxon>
        <taxon>Oligosphaerales</taxon>
        <taxon>Oligosphaeraceae</taxon>
        <taxon>Oligosphaera</taxon>
    </lineage>
</organism>
<dbReference type="GO" id="GO:0008422">
    <property type="term" value="F:beta-glucosidase activity"/>
    <property type="evidence" value="ECO:0007669"/>
    <property type="project" value="TreeGrafter"/>
</dbReference>
<dbReference type="GO" id="GO:0030245">
    <property type="term" value="P:cellulose catabolic process"/>
    <property type="evidence" value="ECO:0007669"/>
    <property type="project" value="UniProtKB-KW"/>
</dbReference>
<feature type="signal peptide" evidence="8">
    <location>
        <begin position="1"/>
        <end position="18"/>
    </location>
</feature>
<dbReference type="Gene3D" id="2.60.120.260">
    <property type="entry name" value="Galactose-binding domain-like"/>
    <property type="match status" value="1"/>
</dbReference>
<accession>A0AAE3VEI6</accession>
<dbReference type="GO" id="GO:0005576">
    <property type="term" value="C:extracellular region"/>
    <property type="evidence" value="ECO:0007669"/>
    <property type="project" value="TreeGrafter"/>
</dbReference>
<evidence type="ECO:0000256" key="3">
    <source>
        <dbReference type="ARBA" id="ARBA00023001"/>
    </source>
</evidence>
<dbReference type="SUPFAM" id="SSF51445">
    <property type="entry name" value="(Trans)glycosidases"/>
    <property type="match status" value="1"/>
</dbReference>
<dbReference type="RefSeq" id="WP_307260400.1">
    <property type="nucleotide sequence ID" value="NZ_JAUSVL010000001.1"/>
</dbReference>
<protein>
    <recommendedName>
        <fullName evidence="9">Glycoside hydrolase family 5 domain-containing protein</fullName>
    </recommendedName>
</protein>
<evidence type="ECO:0000256" key="4">
    <source>
        <dbReference type="ARBA" id="ARBA00023277"/>
    </source>
</evidence>
<dbReference type="InterPro" id="IPR001547">
    <property type="entry name" value="Glyco_hydro_5"/>
</dbReference>
<proteinExistence type="inferred from homology"/>
<keyword evidence="11" id="KW-1185">Reference proteome</keyword>
<evidence type="ECO:0000256" key="7">
    <source>
        <dbReference type="RuleBase" id="RU361153"/>
    </source>
</evidence>
<dbReference type="InterPro" id="IPR050386">
    <property type="entry name" value="Glycosyl_hydrolase_5"/>
</dbReference>
<evidence type="ECO:0000256" key="5">
    <source>
        <dbReference type="ARBA" id="ARBA00023295"/>
    </source>
</evidence>
<keyword evidence="6" id="KW-0624">Polysaccharide degradation</keyword>
<dbReference type="InterPro" id="IPR017853">
    <property type="entry name" value="GH"/>
</dbReference>
<dbReference type="PANTHER" id="PTHR31297">
    <property type="entry name" value="GLUCAN ENDO-1,6-BETA-GLUCOSIDASE B"/>
    <property type="match status" value="1"/>
</dbReference>
<keyword evidence="2 7" id="KW-0378">Hydrolase</keyword>
<gene>
    <name evidence="10" type="ORF">J3R75_001164</name>
</gene>
<keyword evidence="4" id="KW-0119">Carbohydrate metabolism</keyword>
<keyword evidence="8" id="KW-0732">Signal</keyword>
<evidence type="ECO:0000313" key="11">
    <source>
        <dbReference type="Proteomes" id="UP001238163"/>
    </source>
</evidence>
<keyword evidence="3" id="KW-0136">Cellulose degradation</keyword>
<evidence type="ECO:0000259" key="9">
    <source>
        <dbReference type="Pfam" id="PF00150"/>
    </source>
</evidence>
<dbReference type="AlphaFoldDB" id="A0AAE3VEI6"/>
<name>A0AAE3VEI6_9BACT</name>
<dbReference type="Pfam" id="PF00150">
    <property type="entry name" value="Cellulase"/>
    <property type="match status" value="1"/>
</dbReference>
<dbReference type="Gene3D" id="3.20.20.80">
    <property type="entry name" value="Glycosidases"/>
    <property type="match status" value="1"/>
</dbReference>
<sequence length="511" mass="58444">MMKLTSAMTLLLAVGTLAVGQEVYRCQFSPEEMAEWQLGDLARVVEVAGVRALEVSIPAGKAGTYFASRPFPIEQYRGKWLNMTCRIRFEDVTQPADSWNGTKFMLTYVKGDGKTSWNHSTGQHGSSDWQQASRFFRVDEGASSGQFQLGLQDCSGKVWFKDVVITLIDMANVYPRLVPEDYRIEYSERVSKDPVRRGMMSPHFGPNTLAKDLPVLASWGANVVRWQMSRNWHKRNDNQDLPEYFRWIDEKIAQAKQGLDRCHELGLRVILDLHVAPGGRNLDGRMNMFDNREYADAFVEVWRRFATAVKGHPALYGYDLINEPQQLGVAFAVDYLSLQHEAAKVVRAIDPQTPIIIESNEWDSATAFSYLSPIPMKDVIYQAHMYFPGEYTHQGVNNRNVGLKYPDPERNWDKEALRRHLQPVRDFQLKHGARILIGEFSAARYAEGAEHYLADCIAIFEEYGWDWTYHAFRESPIWSVEMTGTVDKAVPATADTPRKRVLLEGFKNNQR</sequence>